<feature type="domain" description="Aminotransferase class I/classII large" evidence="7">
    <location>
        <begin position="32"/>
        <end position="391"/>
    </location>
</feature>
<dbReference type="Gene3D" id="3.40.640.10">
    <property type="entry name" value="Type I PLP-dependent aspartate aminotransferase-like (Major domain)"/>
    <property type="match status" value="1"/>
</dbReference>
<keyword evidence="4 8" id="KW-0032">Aminotransferase</keyword>
<dbReference type="Pfam" id="PF00155">
    <property type="entry name" value="Aminotran_1_2"/>
    <property type="match status" value="1"/>
</dbReference>
<dbReference type="Gene3D" id="3.90.1150.10">
    <property type="entry name" value="Aspartate Aminotransferase, domain 1"/>
    <property type="match status" value="1"/>
</dbReference>
<accession>A0A7W6ZZL7</accession>
<dbReference type="InterPro" id="IPR000796">
    <property type="entry name" value="Asp_trans"/>
</dbReference>
<dbReference type="EMBL" id="JACIIG010000027">
    <property type="protein sequence ID" value="MBB4571535.1"/>
    <property type="molecule type" value="Genomic_DNA"/>
</dbReference>
<dbReference type="PANTHER" id="PTHR11879:SF22">
    <property type="entry name" value="ASPARTATE AMINOTRANSFERASE, MITOCHONDRIAL"/>
    <property type="match status" value="1"/>
</dbReference>
<comment type="similarity">
    <text evidence="2">Belongs to the class-I pyridoxal-phosphate-dependent aminotransferase family.</text>
</comment>
<dbReference type="EC" id="2.6.1.57" evidence="8"/>
<dbReference type="GO" id="GO:0033585">
    <property type="term" value="P:L-phenylalanine biosynthetic process from chorismate via phenylpyruvate"/>
    <property type="evidence" value="ECO:0007669"/>
    <property type="project" value="TreeGrafter"/>
</dbReference>
<dbReference type="GO" id="GO:0004838">
    <property type="term" value="F:L-tyrosine-2-oxoglutarate transaminase activity"/>
    <property type="evidence" value="ECO:0007669"/>
    <property type="project" value="TreeGrafter"/>
</dbReference>
<dbReference type="PRINTS" id="PR00799">
    <property type="entry name" value="TRANSAMINASE"/>
</dbReference>
<evidence type="ECO:0000256" key="5">
    <source>
        <dbReference type="ARBA" id="ARBA00022679"/>
    </source>
</evidence>
<dbReference type="GO" id="GO:0030170">
    <property type="term" value="F:pyridoxal phosphate binding"/>
    <property type="evidence" value="ECO:0007669"/>
    <property type="project" value="InterPro"/>
</dbReference>
<evidence type="ECO:0000256" key="1">
    <source>
        <dbReference type="ARBA" id="ARBA00001933"/>
    </source>
</evidence>
<evidence type="ECO:0000256" key="4">
    <source>
        <dbReference type="ARBA" id="ARBA00022576"/>
    </source>
</evidence>
<sequence length="395" mass="42471">MTKQYLLAGLPDRKPDPLLALLKKFASNERLDKIDLGVGVYRDGTGRTPVMAAVKSAEHHLWETQDTKSYIGPEGDPSFVSLLTHEVFGEGTVTEKLAGVQTPGGTAALRLSAEILAHDKDRTIWIGTPTWANHNAIFGTVGLSIKTYRFFDPRSQAVHVDEMLSAFESAQSGDAILLHASCHNPTGAAISKEAWSAIAEVVARKGLIPLFDNAYQGLGRGFVQDAEGMLIVLNAADEAIVAISCSKSFSLYRERTGAAFVLGNSATDLNKGVANFAYHARASYSMPPAHGAAIVAAVLGDPGRRKLWIDELASMRSRVSEIRTALADRLSIYAPRLSAVAGQEGMFSLLPVTPENVTHLREVHGIYMPDSGRVNLAGLRIEQVDLASQAIGELL</sequence>
<evidence type="ECO:0000313" key="8">
    <source>
        <dbReference type="EMBL" id="MBB4571535.1"/>
    </source>
</evidence>
<dbReference type="GO" id="GO:0042802">
    <property type="term" value="F:identical protein binding"/>
    <property type="evidence" value="ECO:0007669"/>
    <property type="project" value="TreeGrafter"/>
</dbReference>
<dbReference type="InterPro" id="IPR015421">
    <property type="entry name" value="PyrdxlP-dep_Trfase_major"/>
</dbReference>
<dbReference type="Proteomes" id="UP000543836">
    <property type="component" value="Unassembled WGS sequence"/>
</dbReference>
<protein>
    <submittedName>
        <fullName evidence="8">Aromatic-amino-acid transaminase</fullName>
        <ecNumber evidence="8">2.6.1.57</ecNumber>
    </submittedName>
</protein>
<keyword evidence="6" id="KW-0663">Pyridoxal phosphate</keyword>
<dbReference type="RefSeq" id="WP_245276704.1">
    <property type="nucleotide sequence ID" value="NZ_JACIIG010000027.1"/>
</dbReference>
<evidence type="ECO:0000313" key="9">
    <source>
        <dbReference type="Proteomes" id="UP000543836"/>
    </source>
</evidence>
<dbReference type="PANTHER" id="PTHR11879">
    <property type="entry name" value="ASPARTATE AMINOTRANSFERASE"/>
    <property type="match status" value="1"/>
</dbReference>
<dbReference type="GO" id="GO:0004069">
    <property type="term" value="F:L-aspartate:2-oxoglutarate aminotransferase activity"/>
    <property type="evidence" value="ECO:0007669"/>
    <property type="project" value="TreeGrafter"/>
</dbReference>
<evidence type="ECO:0000256" key="3">
    <source>
        <dbReference type="ARBA" id="ARBA00011738"/>
    </source>
</evidence>
<comment type="cofactor">
    <cofactor evidence="1">
        <name>pyridoxal 5'-phosphate</name>
        <dbReference type="ChEBI" id="CHEBI:597326"/>
    </cofactor>
</comment>
<keyword evidence="9" id="KW-1185">Reference proteome</keyword>
<dbReference type="NCBIfam" id="NF006719">
    <property type="entry name" value="PRK09257.1"/>
    <property type="match status" value="1"/>
</dbReference>
<keyword evidence="5 8" id="KW-0808">Transferase</keyword>
<dbReference type="GO" id="GO:0005829">
    <property type="term" value="C:cytosol"/>
    <property type="evidence" value="ECO:0007669"/>
    <property type="project" value="TreeGrafter"/>
</dbReference>
<dbReference type="CDD" id="cd00609">
    <property type="entry name" value="AAT_like"/>
    <property type="match status" value="1"/>
</dbReference>
<name>A0A7W6ZZL7_9HYPH</name>
<dbReference type="InterPro" id="IPR004839">
    <property type="entry name" value="Aminotransferase_I/II_large"/>
</dbReference>
<evidence type="ECO:0000256" key="2">
    <source>
        <dbReference type="ARBA" id="ARBA00007441"/>
    </source>
</evidence>
<comment type="caution">
    <text evidence="8">The sequence shown here is derived from an EMBL/GenBank/DDBJ whole genome shotgun (WGS) entry which is preliminary data.</text>
</comment>
<gene>
    <name evidence="8" type="ORF">GGE60_005697</name>
</gene>
<reference evidence="8 9" key="1">
    <citation type="submission" date="2020-08" db="EMBL/GenBank/DDBJ databases">
        <title>Genomic Encyclopedia of Type Strains, Phase IV (KMG-V): Genome sequencing to study the core and pangenomes of soil and plant-associated prokaryotes.</title>
        <authorList>
            <person name="Whitman W."/>
        </authorList>
    </citation>
    <scope>NUCLEOTIDE SEQUENCE [LARGE SCALE GENOMIC DNA]</scope>
    <source>
        <strain evidence="8 9">SEMIA 492</strain>
    </source>
</reference>
<dbReference type="InterPro" id="IPR015422">
    <property type="entry name" value="PyrdxlP-dep_Trfase_small"/>
</dbReference>
<organism evidence="8 9">
    <name type="scientific">Rhizobium leucaenae</name>
    <dbReference type="NCBI Taxonomy" id="29450"/>
    <lineage>
        <taxon>Bacteria</taxon>
        <taxon>Pseudomonadati</taxon>
        <taxon>Pseudomonadota</taxon>
        <taxon>Alphaproteobacteria</taxon>
        <taxon>Hyphomicrobiales</taxon>
        <taxon>Rhizobiaceae</taxon>
        <taxon>Rhizobium/Agrobacterium group</taxon>
        <taxon>Rhizobium</taxon>
    </lineage>
</organism>
<dbReference type="InterPro" id="IPR015424">
    <property type="entry name" value="PyrdxlP-dep_Trfase"/>
</dbReference>
<comment type="subunit">
    <text evidence="3">Homodimer.</text>
</comment>
<evidence type="ECO:0000256" key="6">
    <source>
        <dbReference type="ARBA" id="ARBA00022898"/>
    </source>
</evidence>
<proteinExistence type="inferred from homology"/>
<evidence type="ECO:0000259" key="7">
    <source>
        <dbReference type="Pfam" id="PF00155"/>
    </source>
</evidence>
<dbReference type="SUPFAM" id="SSF53383">
    <property type="entry name" value="PLP-dependent transferases"/>
    <property type="match status" value="1"/>
</dbReference>
<dbReference type="AlphaFoldDB" id="A0A7W6ZZL7"/>